<dbReference type="Proteomes" id="UP000001175">
    <property type="component" value="Chromosome"/>
</dbReference>
<evidence type="ECO:0000313" key="7">
    <source>
        <dbReference type="Proteomes" id="UP000001175"/>
    </source>
</evidence>
<evidence type="ECO:0000313" key="6">
    <source>
        <dbReference type="EMBL" id="BAD79952.1"/>
    </source>
</evidence>
<keyword evidence="2 5" id="KW-0812">Transmembrane</keyword>
<dbReference type="EMBL" id="AP008231">
    <property type="protein sequence ID" value="BAD79952.1"/>
    <property type="molecule type" value="Genomic_DNA"/>
</dbReference>
<dbReference type="InterPro" id="IPR003339">
    <property type="entry name" value="ABC/ECF_trnsptr_transmembrane"/>
</dbReference>
<sequence length="293" mass="33609">MDLLRSLPLGLYLEQPVTWLHRLDPRVKLGWLMLFLLSPILASPLWRIGLVVALLLLTFSARIPLRVWRQQMGWLLILAGLLFALTAVLPDGQLLTQQSYRPESGLTLPPASDYRFDLWSWGNLRVTQRSLSLAIRTSTLIFTLLYGTTLYLLTTTPEEITAAIEDYLAPLRRWSLPITEISLALTLGLRFLPLVLEEIQSLYRSVTTRAIDWKQLGWRRGLQIWLLVAERVLQNLLLRAEQIAASMQVRGFTTPSRHRVPWHDLQLQRRDRWAITIGVAALGVRCLWGQGSF</sequence>
<dbReference type="Pfam" id="PF02361">
    <property type="entry name" value="CbiQ"/>
    <property type="match status" value="1"/>
</dbReference>
<keyword evidence="3 5" id="KW-1133">Transmembrane helix</keyword>
<name>A0A0H3K4F4_SYNP6</name>
<dbReference type="PANTHER" id="PTHR33514">
    <property type="entry name" value="PROTEIN ABCI12, CHLOROPLASTIC"/>
    <property type="match status" value="1"/>
</dbReference>
<dbReference type="eggNOG" id="COG0619">
    <property type="taxonomic scope" value="Bacteria"/>
</dbReference>
<evidence type="ECO:0000256" key="5">
    <source>
        <dbReference type="SAM" id="Phobius"/>
    </source>
</evidence>
<dbReference type="PANTHER" id="PTHR33514:SF13">
    <property type="entry name" value="PROTEIN ABCI12, CHLOROPLASTIC"/>
    <property type="match status" value="1"/>
</dbReference>
<proteinExistence type="predicted"/>
<keyword evidence="4 5" id="KW-0472">Membrane</keyword>
<comment type="subcellular location">
    <subcellularLocation>
        <location evidence="1">Membrane</location>
        <topology evidence="1">Multi-pass membrane protein</topology>
    </subcellularLocation>
</comment>
<evidence type="ECO:0000256" key="4">
    <source>
        <dbReference type="ARBA" id="ARBA00023136"/>
    </source>
</evidence>
<evidence type="ECO:0000256" key="3">
    <source>
        <dbReference type="ARBA" id="ARBA00022989"/>
    </source>
</evidence>
<feature type="transmembrane region" description="Helical" evidence="5">
    <location>
        <begin position="133"/>
        <end position="154"/>
    </location>
</feature>
<evidence type="ECO:0008006" key="8">
    <source>
        <dbReference type="Google" id="ProtNLM"/>
    </source>
</evidence>
<feature type="transmembrane region" description="Helical" evidence="5">
    <location>
        <begin position="31"/>
        <end position="59"/>
    </location>
</feature>
<feature type="transmembrane region" description="Helical" evidence="5">
    <location>
        <begin position="71"/>
        <end position="89"/>
    </location>
</feature>
<accession>A0A0H3K4F4</accession>
<dbReference type="KEGG" id="syc:syc1762_c"/>
<dbReference type="AlphaFoldDB" id="A0A0H3K4F4"/>
<evidence type="ECO:0000256" key="2">
    <source>
        <dbReference type="ARBA" id="ARBA00022692"/>
    </source>
</evidence>
<organism evidence="6 7">
    <name type="scientific">Synechococcus sp. (strain ATCC 27144 / PCC 6301 / SAUG 1402/1)</name>
    <name type="common">Anacystis nidulans</name>
    <dbReference type="NCBI Taxonomy" id="269084"/>
    <lineage>
        <taxon>Bacteria</taxon>
        <taxon>Bacillati</taxon>
        <taxon>Cyanobacteriota</taxon>
        <taxon>Cyanophyceae</taxon>
        <taxon>Synechococcales</taxon>
        <taxon>Synechococcaceae</taxon>
        <taxon>Synechococcus</taxon>
    </lineage>
</organism>
<reference evidence="6 7" key="1">
    <citation type="journal article" date="2007" name="Photosyn. Res.">
        <title>Complete nucleotide sequence of the freshwater unicellular cyanobacterium Synechococcus elongatus PCC 6301 chromosome: gene content and organization.</title>
        <authorList>
            <person name="Sugita C."/>
            <person name="Ogata K."/>
            <person name="Shikata M."/>
            <person name="Jikuya H."/>
            <person name="Takano J."/>
            <person name="Furumichi M."/>
            <person name="Kanehisa M."/>
            <person name="Omata T."/>
            <person name="Sugiura M."/>
            <person name="Sugita M."/>
        </authorList>
    </citation>
    <scope>NUCLEOTIDE SEQUENCE [LARGE SCALE GENOMIC DNA]</scope>
    <source>
        <strain evidence="7">ATCC 27144 / PCC 6301 / SAUG 1402/1</strain>
    </source>
</reference>
<dbReference type="CDD" id="cd16914">
    <property type="entry name" value="EcfT"/>
    <property type="match status" value="1"/>
</dbReference>
<protein>
    <recommendedName>
        <fullName evidence="8">Cobalt transport protein</fullName>
    </recommendedName>
</protein>
<dbReference type="GO" id="GO:0005886">
    <property type="term" value="C:plasma membrane"/>
    <property type="evidence" value="ECO:0007669"/>
    <property type="project" value="UniProtKB-ARBA"/>
</dbReference>
<gene>
    <name evidence="6" type="ordered locus">syc1762_c</name>
</gene>
<evidence type="ECO:0000256" key="1">
    <source>
        <dbReference type="ARBA" id="ARBA00004141"/>
    </source>
</evidence>
<dbReference type="RefSeq" id="WP_011244072.1">
    <property type="nucleotide sequence ID" value="NC_006576.1"/>
</dbReference>